<gene>
    <name evidence="10" type="ORF">BLA27_14240</name>
</gene>
<dbReference type="AlphaFoldDB" id="A0A1J6HKC7"/>
<comment type="catalytic activity">
    <reaction evidence="1 8">
        <text>5-hydroxyisourate + H2O = 5-hydroxy-2-oxo-4-ureido-2,5-dihydro-1H-imidazole-5-carboxylate + H(+)</text>
        <dbReference type="Rhea" id="RHEA:23736"/>
        <dbReference type="ChEBI" id="CHEBI:15377"/>
        <dbReference type="ChEBI" id="CHEBI:15378"/>
        <dbReference type="ChEBI" id="CHEBI:18072"/>
        <dbReference type="ChEBI" id="CHEBI:58639"/>
        <dbReference type="EC" id="3.5.2.17"/>
    </reaction>
</comment>
<feature type="binding site" evidence="7">
    <location>
        <position position="45"/>
    </location>
    <ligand>
        <name>substrate</name>
    </ligand>
</feature>
<proteinExistence type="inferred from homology"/>
<dbReference type="PRINTS" id="PR00189">
    <property type="entry name" value="TRNSTHYRETIN"/>
</dbReference>
<dbReference type="PANTHER" id="PTHR10395:SF7">
    <property type="entry name" value="5-HYDROXYISOURATE HYDROLASE"/>
    <property type="match status" value="1"/>
</dbReference>
<comment type="subunit">
    <text evidence="4 8">Homotetramer.</text>
</comment>
<comment type="similarity">
    <text evidence="3 8">Belongs to the transthyretin family. 5-hydroxyisourate hydrolase subfamily.</text>
</comment>
<sequence>MTGISTHVLDLTSGRPVAGVRIELFDLSTKSPTLLNRTQTNVDGRTDAPILAPENARTGNFELRFAIGDHFKGSSFLPELIPVRFVIFNASQHYHIPLVCSPWSYSTYRGS</sequence>
<keyword evidence="11" id="KW-1185">Reference proteome</keyword>
<evidence type="ECO:0000256" key="2">
    <source>
        <dbReference type="ARBA" id="ARBA00002704"/>
    </source>
</evidence>
<keyword evidence="5 8" id="KW-0659">Purine metabolism</keyword>
<accession>A0A1J6HKC7</accession>
<evidence type="ECO:0000256" key="1">
    <source>
        <dbReference type="ARBA" id="ARBA00001043"/>
    </source>
</evidence>
<evidence type="ECO:0000256" key="8">
    <source>
        <dbReference type="RuleBase" id="RU361270"/>
    </source>
</evidence>
<feature type="binding site" evidence="7">
    <location>
        <position position="7"/>
    </location>
    <ligand>
        <name>substrate</name>
    </ligand>
</feature>
<evidence type="ECO:0000256" key="7">
    <source>
        <dbReference type="PIRSR" id="PIRSR600895-51"/>
    </source>
</evidence>
<reference evidence="10 11" key="1">
    <citation type="submission" date="2016-10" db="EMBL/GenBank/DDBJ databases">
        <title>The Draft Genome Sequence of the Potato Rhizosphere Bacteria Ochrobactrum sp. IPA7.2.</title>
        <authorList>
            <person name="Gogoleva N.E."/>
            <person name="Khlopko Y.A."/>
            <person name="Burygin G.L."/>
            <person name="Plotnikov A.O."/>
        </authorList>
    </citation>
    <scope>NUCLEOTIDE SEQUENCE [LARGE SCALE GENOMIC DNA]</scope>
    <source>
        <strain evidence="10 11">IPA7.2</strain>
    </source>
</reference>
<evidence type="ECO:0000256" key="5">
    <source>
        <dbReference type="ARBA" id="ARBA00022631"/>
    </source>
</evidence>
<dbReference type="CDD" id="cd05822">
    <property type="entry name" value="TLP_HIUase"/>
    <property type="match status" value="1"/>
</dbReference>
<dbReference type="NCBIfam" id="TIGR02962">
    <property type="entry name" value="hdxy_isourate"/>
    <property type="match status" value="1"/>
</dbReference>
<dbReference type="InterPro" id="IPR023416">
    <property type="entry name" value="Transthyretin/HIU_hydrolase_d"/>
</dbReference>
<dbReference type="RefSeq" id="WP_071632311.1">
    <property type="nucleotide sequence ID" value="NZ_MOEC01000013.1"/>
</dbReference>
<dbReference type="PANTHER" id="PTHR10395">
    <property type="entry name" value="URICASE AND TRANSTHYRETIN-RELATED"/>
    <property type="match status" value="1"/>
</dbReference>
<name>A0A1J6HKC7_9HYPH</name>
<comment type="function">
    <text evidence="2">Catalyzes the hydrolysis of 5-hydroxyisourate (HIU) to 2-oxo-4-hydroxy-4-carboxy-5-ureidoimidazoline (OHCU).</text>
</comment>
<comment type="caution">
    <text evidence="10">The sequence shown here is derived from an EMBL/GenBank/DDBJ whole genome shotgun (WGS) entry which is preliminary data.</text>
</comment>
<feature type="binding site" evidence="7">
    <location>
        <position position="108"/>
    </location>
    <ligand>
        <name>substrate</name>
    </ligand>
</feature>
<protein>
    <recommendedName>
        <fullName evidence="8">5-hydroxyisourate hydrolase</fullName>
        <shortName evidence="8">HIU hydrolase</shortName>
        <shortName evidence="8">HIUHase</shortName>
        <ecNumber evidence="8">3.5.2.17</ecNumber>
    </recommendedName>
</protein>
<dbReference type="InterPro" id="IPR000895">
    <property type="entry name" value="Transthyretin/HIU_hydrolase"/>
</dbReference>
<evidence type="ECO:0000259" key="9">
    <source>
        <dbReference type="Pfam" id="PF00576"/>
    </source>
</evidence>
<dbReference type="EMBL" id="MOEC01000013">
    <property type="protein sequence ID" value="OIS92843.1"/>
    <property type="molecule type" value="Genomic_DNA"/>
</dbReference>
<dbReference type="Proteomes" id="UP000182985">
    <property type="component" value="Unassembled WGS sequence"/>
</dbReference>
<dbReference type="SUPFAM" id="SSF49472">
    <property type="entry name" value="Transthyretin (synonym: prealbumin)"/>
    <property type="match status" value="1"/>
</dbReference>
<evidence type="ECO:0000256" key="6">
    <source>
        <dbReference type="ARBA" id="ARBA00022801"/>
    </source>
</evidence>
<keyword evidence="6 8" id="KW-0378">Hydrolase</keyword>
<dbReference type="OrthoDB" id="9800909at2"/>
<evidence type="ECO:0000256" key="4">
    <source>
        <dbReference type="ARBA" id="ARBA00011881"/>
    </source>
</evidence>
<evidence type="ECO:0000313" key="11">
    <source>
        <dbReference type="Proteomes" id="UP000182985"/>
    </source>
</evidence>
<dbReference type="GO" id="GO:0006144">
    <property type="term" value="P:purine nucleobase metabolic process"/>
    <property type="evidence" value="ECO:0007669"/>
    <property type="project" value="UniProtKB-KW"/>
</dbReference>
<dbReference type="InterPro" id="IPR014306">
    <property type="entry name" value="Hydroxyisourate_hydrolase"/>
</dbReference>
<organism evidence="10 11">
    <name type="scientific">Brucella cytisi</name>
    <dbReference type="NCBI Taxonomy" id="407152"/>
    <lineage>
        <taxon>Bacteria</taxon>
        <taxon>Pseudomonadati</taxon>
        <taxon>Pseudomonadota</taxon>
        <taxon>Alphaproteobacteria</taxon>
        <taxon>Hyphomicrobiales</taxon>
        <taxon>Brucellaceae</taxon>
        <taxon>Brucella/Ochrobactrum group</taxon>
        <taxon>Brucella</taxon>
    </lineage>
</organism>
<dbReference type="InterPro" id="IPR036817">
    <property type="entry name" value="Transthyretin/HIU_hydrolase_sf"/>
</dbReference>
<dbReference type="EC" id="3.5.2.17" evidence="8"/>
<dbReference type="GO" id="GO:0033971">
    <property type="term" value="F:hydroxyisourate hydrolase activity"/>
    <property type="evidence" value="ECO:0007669"/>
    <property type="project" value="UniProtKB-EC"/>
</dbReference>
<dbReference type="Pfam" id="PF00576">
    <property type="entry name" value="Transthyretin"/>
    <property type="match status" value="1"/>
</dbReference>
<evidence type="ECO:0000256" key="3">
    <source>
        <dbReference type="ARBA" id="ARBA00009850"/>
    </source>
</evidence>
<evidence type="ECO:0000313" key="10">
    <source>
        <dbReference type="EMBL" id="OIS92843.1"/>
    </source>
</evidence>
<dbReference type="Gene3D" id="2.60.40.180">
    <property type="entry name" value="Transthyretin/hydroxyisourate hydrolase domain"/>
    <property type="match status" value="1"/>
</dbReference>
<feature type="domain" description="Transthyretin/hydroxyisourate hydrolase" evidence="9">
    <location>
        <begin position="4"/>
        <end position="110"/>
    </location>
</feature>